<protein>
    <recommendedName>
        <fullName evidence="3">DUF3806 domain-containing protein</fullName>
    </recommendedName>
</protein>
<organism evidence="1 2">
    <name type="scientific">Hymenobacter bucti</name>
    <dbReference type="NCBI Taxonomy" id="1844114"/>
    <lineage>
        <taxon>Bacteria</taxon>
        <taxon>Pseudomonadati</taxon>
        <taxon>Bacteroidota</taxon>
        <taxon>Cytophagia</taxon>
        <taxon>Cytophagales</taxon>
        <taxon>Hymenobacteraceae</taxon>
        <taxon>Hymenobacter</taxon>
    </lineage>
</organism>
<dbReference type="RefSeq" id="WP_382311965.1">
    <property type="nucleotide sequence ID" value="NZ_JBHUFD010000001.1"/>
</dbReference>
<evidence type="ECO:0000313" key="2">
    <source>
        <dbReference type="Proteomes" id="UP001597197"/>
    </source>
</evidence>
<dbReference type="EMBL" id="JBHUFD010000001">
    <property type="protein sequence ID" value="MFD1871651.1"/>
    <property type="molecule type" value="Genomic_DNA"/>
</dbReference>
<accession>A0ABW4QPY9</accession>
<keyword evidence="2" id="KW-1185">Reference proteome</keyword>
<dbReference type="Proteomes" id="UP001597197">
    <property type="component" value="Unassembled WGS sequence"/>
</dbReference>
<sequence>MLNELSAEALALTTAAEQVRQQLRLPGYGGEALAHLSHLIDAQRTALEPAEHPDFITAVGCYLGECLVRTYQGEWAAGPDGTTGVGIAGQLFFNPFFLVKEQLDKGTTASVAGFFASVPWRLAERQAARKDKIS</sequence>
<evidence type="ECO:0000313" key="1">
    <source>
        <dbReference type="EMBL" id="MFD1871651.1"/>
    </source>
</evidence>
<gene>
    <name evidence="1" type="ORF">ACFSDX_04395</name>
</gene>
<comment type="caution">
    <text evidence="1">The sequence shown here is derived from an EMBL/GenBank/DDBJ whole genome shotgun (WGS) entry which is preliminary data.</text>
</comment>
<reference evidence="2" key="1">
    <citation type="journal article" date="2019" name="Int. J. Syst. Evol. Microbiol.">
        <title>The Global Catalogue of Microorganisms (GCM) 10K type strain sequencing project: providing services to taxonomists for standard genome sequencing and annotation.</title>
        <authorList>
            <consortium name="The Broad Institute Genomics Platform"/>
            <consortium name="The Broad Institute Genome Sequencing Center for Infectious Disease"/>
            <person name="Wu L."/>
            <person name="Ma J."/>
        </authorList>
    </citation>
    <scope>NUCLEOTIDE SEQUENCE [LARGE SCALE GENOMIC DNA]</scope>
    <source>
        <strain evidence="2">CGMCC 1.15795</strain>
    </source>
</reference>
<evidence type="ECO:0008006" key="3">
    <source>
        <dbReference type="Google" id="ProtNLM"/>
    </source>
</evidence>
<name>A0ABW4QPY9_9BACT</name>
<proteinExistence type="predicted"/>